<dbReference type="Gene3D" id="3.40.710.10">
    <property type="entry name" value="DD-peptidase/beta-lactamase superfamily"/>
    <property type="match status" value="1"/>
</dbReference>
<dbReference type="AlphaFoldDB" id="B4D4M2"/>
<dbReference type="eggNOG" id="COG1680">
    <property type="taxonomic scope" value="Bacteria"/>
</dbReference>
<proteinExistence type="predicted"/>
<evidence type="ECO:0000313" key="3">
    <source>
        <dbReference type="Proteomes" id="UP000005824"/>
    </source>
</evidence>
<accession>B4D4M2</accession>
<dbReference type="MEROPS" id="S12.950"/>
<dbReference type="InterPro" id="IPR012338">
    <property type="entry name" value="Beta-lactam/transpept-like"/>
</dbReference>
<comment type="caution">
    <text evidence="2">The sequence shown here is derived from an EMBL/GenBank/DDBJ whole genome shotgun (WGS) entry which is preliminary data.</text>
</comment>
<sequence>MDSFPVRLCEMKSLLLFVILFCEGLRLGAEPLPVAKPEEAGFSSARLEQLHAVMQSFTDEGKHAGLVTLIARDGRIVDWRAYGYRDLEKKLPMEKDSIFAVYSMTKLVTAVAVLQLIEDGRLGLDDPIGNYLPQLKQVKVLAGGTADAPELVPVKQPVTIRHLLSHTSGYTYAILSQGTLQELYQHQKLWEATSLTDFVQRAAALPLKHQPGTEFTYGISSDILGYVVEVVSGQPFDVYVQQHILAPLDMEDTSFRVPPEKRARLALLYTTGTDGKLHRTDPILGGSPDAPFPSGGRGLFSTAGDYARFAQMLLNGGQLDGRRILSRKMVEAMQVNQLAGLAKPCNEFREAYGYGLGVEMRTTMSKGDLPGSVGQFGWYGIATTHCDIDPHEHTVTLVLTQHLPFDQHGLFSKFNALFYSSLD</sequence>
<dbReference type="InterPro" id="IPR050789">
    <property type="entry name" value="Diverse_Enzym_Activities"/>
</dbReference>
<gene>
    <name evidence="2" type="ORF">CfE428DRAFT_3860</name>
</gene>
<dbReference type="SUPFAM" id="SSF56601">
    <property type="entry name" value="beta-lactamase/transpeptidase-like"/>
    <property type="match status" value="1"/>
</dbReference>
<dbReference type="InterPro" id="IPR001466">
    <property type="entry name" value="Beta-lactam-related"/>
</dbReference>
<dbReference type="Pfam" id="PF00144">
    <property type="entry name" value="Beta-lactamase"/>
    <property type="match status" value="1"/>
</dbReference>
<dbReference type="Proteomes" id="UP000005824">
    <property type="component" value="Unassembled WGS sequence"/>
</dbReference>
<evidence type="ECO:0000313" key="2">
    <source>
        <dbReference type="EMBL" id="EDY18475.1"/>
    </source>
</evidence>
<dbReference type="PANTHER" id="PTHR43283">
    <property type="entry name" value="BETA-LACTAMASE-RELATED"/>
    <property type="match status" value="1"/>
</dbReference>
<dbReference type="PANTHER" id="PTHR43283:SF3">
    <property type="entry name" value="BETA-LACTAMASE FAMILY PROTEIN (AFU_ORTHOLOGUE AFUA_5G07500)"/>
    <property type="match status" value="1"/>
</dbReference>
<name>B4D4M2_9BACT</name>
<evidence type="ECO:0000259" key="1">
    <source>
        <dbReference type="Pfam" id="PF00144"/>
    </source>
</evidence>
<reference evidence="2 3" key="1">
    <citation type="journal article" date="2011" name="J. Bacteriol.">
        <title>Genome sequence of Chthoniobacter flavus Ellin428, an aerobic heterotrophic soil bacterium.</title>
        <authorList>
            <person name="Kant R."/>
            <person name="van Passel M.W."/>
            <person name="Palva A."/>
            <person name="Lucas S."/>
            <person name="Lapidus A."/>
            <person name="Glavina Del Rio T."/>
            <person name="Dalin E."/>
            <person name="Tice H."/>
            <person name="Bruce D."/>
            <person name="Goodwin L."/>
            <person name="Pitluck S."/>
            <person name="Larimer F.W."/>
            <person name="Land M.L."/>
            <person name="Hauser L."/>
            <person name="Sangwan P."/>
            <person name="de Vos W.M."/>
            <person name="Janssen P.H."/>
            <person name="Smidt H."/>
        </authorList>
    </citation>
    <scope>NUCLEOTIDE SEQUENCE [LARGE SCALE GENOMIC DNA]</scope>
    <source>
        <strain evidence="2 3">Ellin428</strain>
    </source>
</reference>
<feature type="domain" description="Beta-lactamase-related" evidence="1">
    <location>
        <begin position="52"/>
        <end position="405"/>
    </location>
</feature>
<protein>
    <submittedName>
        <fullName evidence="2">Beta-lactamase</fullName>
    </submittedName>
</protein>
<dbReference type="EMBL" id="ABVL01000012">
    <property type="protein sequence ID" value="EDY18475.1"/>
    <property type="molecule type" value="Genomic_DNA"/>
</dbReference>
<dbReference type="InParanoid" id="B4D4M2"/>
<dbReference type="STRING" id="497964.CfE428DRAFT_3860"/>
<organism evidence="2 3">
    <name type="scientific">Chthoniobacter flavus Ellin428</name>
    <dbReference type="NCBI Taxonomy" id="497964"/>
    <lineage>
        <taxon>Bacteria</taxon>
        <taxon>Pseudomonadati</taxon>
        <taxon>Verrucomicrobiota</taxon>
        <taxon>Spartobacteria</taxon>
        <taxon>Chthoniobacterales</taxon>
        <taxon>Chthoniobacteraceae</taxon>
        <taxon>Chthoniobacter</taxon>
    </lineage>
</organism>
<keyword evidence="3" id="KW-1185">Reference proteome</keyword>